<reference evidence="1 2" key="1">
    <citation type="submission" date="2019-01" db="EMBL/GenBank/DDBJ databases">
        <title>Draft Genome and Complete Hox-Cluster Characterization of the Sterlet Sturgeon (Acipenser ruthenus).</title>
        <authorList>
            <person name="Wei Q."/>
        </authorList>
    </citation>
    <scope>NUCLEOTIDE SEQUENCE [LARGE SCALE GENOMIC DNA]</scope>
    <source>
        <strain evidence="1">WHYD16114868_AA</strain>
        <tissue evidence="1">Blood</tissue>
    </source>
</reference>
<dbReference type="PANTHER" id="PTHR12232">
    <property type="entry name" value="SH3 DOMAIN-BINDING GLUTAMIC ACID-RICH-LIKE PROTEIN"/>
    <property type="match status" value="1"/>
</dbReference>
<dbReference type="AlphaFoldDB" id="A0A444V2M2"/>
<keyword evidence="2" id="KW-1185">Reference proteome</keyword>
<protein>
    <submittedName>
        <fullName evidence="1">Uncharacterized protein</fullName>
    </submittedName>
</protein>
<proteinExistence type="predicted"/>
<organism evidence="1 2">
    <name type="scientific">Acipenser ruthenus</name>
    <name type="common">Sterlet sturgeon</name>
    <dbReference type="NCBI Taxonomy" id="7906"/>
    <lineage>
        <taxon>Eukaryota</taxon>
        <taxon>Metazoa</taxon>
        <taxon>Chordata</taxon>
        <taxon>Craniata</taxon>
        <taxon>Vertebrata</taxon>
        <taxon>Euteleostomi</taxon>
        <taxon>Actinopterygii</taxon>
        <taxon>Chondrostei</taxon>
        <taxon>Acipenseriformes</taxon>
        <taxon>Acipenseridae</taxon>
        <taxon>Acipenser</taxon>
    </lineage>
</organism>
<gene>
    <name evidence="1" type="ORF">EOD39_17759</name>
</gene>
<name>A0A444V2M2_ACIRT</name>
<accession>A0A444V2M2</accession>
<evidence type="ECO:0000313" key="1">
    <source>
        <dbReference type="EMBL" id="RXM94649.1"/>
    </source>
</evidence>
<comment type="caution">
    <text evidence="1">The sequence shown here is derived from an EMBL/GenBank/DDBJ whole genome shotgun (WGS) entry which is preliminary data.</text>
</comment>
<evidence type="ECO:0000313" key="2">
    <source>
        <dbReference type="Proteomes" id="UP000289886"/>
    </source>
</evidence>
<dbReference type="InterPro" id="IPR051033">
    <property type="entry name" value="SH3BGR"/>
</dbReference>
<dbReference type="GO" id="GO:0005737">
    <property type="term" value="C:cytoplasm"/>
    <property type="evidence" value="ECO:0007669"/>
    <property type="project" value="TreeGrafter"/>
</dbReference>
<dbReference type="PANTHER" id="PTHR12232:SF1">
    <property type="entry name" value="SH3 DOMAIN-BINDING GLUTAMIC ACID-RICH PROTEIN"/>
    <property type="match status" value="1"/>
</dbReference>
<dbReference type="EMBL" id="SCEB01003138">
    <property type="protein sequence ID" value="RXM94649.1"/>
    <property type="molecule type" value="Genomic_DNA"/>
</dbReference>
<dbReference type="Proteomes" id="UP000289886">
    <property type="component" value="Unassembled WGS sequence"/>
</dbReference>
<sequence>MENDIIRYIAFMDYDTFFNAKEDNEVFAFLGLAPPAGSKDYDTFFNAKEDNEVFAFLGLAPPAGSKV</sequence>